<proteinExistence type="predicted"/>
<dbReference type="EMBL" id="KN832889">
    <property type="protein sequence ID" value="KIM94655.1"/>
    <property type="molecule type" value="Genomic_DNA"/>
</dbReference>
<dbReference type="AlphaFoldDB" id="A0A0C3GEV7"/>
<dbReference type="Proteomes" id="UP000054321">
    <property type="component" value="Unassembled WGS sequence"/>
</dbReference>
<dbReference type="InParanoid" id="A0A0C3GEV7"/>
<evidence type="ECO:0000313" key="3">
    <source>
        <dbReference type="EMBL" id="KIM94655.1"/>
    </source>
</evidence>
<dbReference type="STRING" id="913774.A0A0C3GEV7"/>
<feature type="domain" description="DUF7223" evidence="2">
    <location>
        <begin position="148"/>
        <end position="389"/>
    </location>
</feature>
<reference evidence="3 4" key="1">
    <citation type="submission" date="2014-04" db="EMBL/GenBank/DDBJ databases">
        <authorList>
            <consortium name="DOE Joint Genome Institute"/>
            <person name="Kuo A."/>
            <person name="Martino E."/>
            <person name="Perotto S."/>
            <person name="Kohler A."/>
            <person name="Nagy L.G."/>
            <person name="Floudas D."/>
            <person name="Copeland A."/>
            <person name="Barry K.W."/>
            <person name="Cichocki N."/>
            <person name="Veneault-Fourrey C."/>
            <person name="LaButti K."/>
            <person name="Lindquist E.A."/>
            <person name="Lipzen A."/>
            <person name="Lundell T."/>
            <person name="Morin E."/>
            <person name="Murat C."/>
            <person name="Sun H."/>
            <person name="Tunlid A."/>
            <person name="Henrissat B."/>
            <person name="Grigoriev I.V."/>
            <person name="Hibbett D.S."/>
            <person name="Martin F."/>
            <person name="Nordberg H.P."/>
            <person name="Cantor M.N."/>
            <person name="Hua S.X."/>
        </authorList>
    </citation>
    <scope>NUCLEOTIDE SEQUENCE [LARGE SCALE GENOMIC DNA]</scope>
    <source>
        <strain evidence="3 4">Zn</strain>
    </source>
</reference>
<gene>
    <name evidence="3" type="ORF">OIDMADRAFT_60433</name>
</gene>
<dbReference type="Pfam" id="PF23865">
    <property type="entry name" value="DUF7223"/>
    <property type="match status" value="1"/>
</dbReference>
<name>A0A0C3GEV7_OIDMZ</name>
<dbReference type="InterPro" id="IPR054293">
    <property type="entry name" value="DUF7029"/>
</dbReference>
<organism evidence="3 4">
    <name type="scientific">Oidiodendron maius (strain Zn)</name>
    <dbReference type="NCBI Taxonomy" id="913774"/>
    <lineage>
        <taxon>Eukaryota</taxon>
        <taxon>Fungi</taxon>
        <taxon>Dikarya</taxon>
        <taxon>Ascomycota</taxon>
        <taxon>Pezizomycotina</taxon>
        <taxon>Leotiomycetes</taxon>
        <taxon>Leotiomycetes incertae sedis</taxon>
        <taxon>Myxotrichaceae</taxon>
        <taxon>Oidiodendron</taxon>
    </lineage>
</organism>
<dbReference type="HOGENOM" id="CLU_030295_0_0_1"/>
<evidence type="ECO:0000313" key="4">
    <source>
        <dbReference type="Proteomes" id="UP000054321"/>
    </source>
</evidence>
<dbReference type="OrthoDB" id="160645at2759"/>
<keyword evidence="4" id="KW-1185">Reference proteome</keyword>
<accession>A0A0C3GEV7</accession>
<dbReference type="Pfam" id="PF22974">
    <property type="entry name" value="DUF7029"/>
    <property type="match status" value="1"/>
</dbReference>
<evidence type="ECO:0000259" key="1">
    <source>
        <dbReference type="Pfam" id="PF22974"/>
    </source>
</evidence>
<protein>
    <submittedName>
        <fullName evidence="3">Uncharacterized protein</fullName>
    </submittedName>
</protein>
<dbReference type="InterPro" id="IPR055647">
    <property type="entry name" value="DUF7223"/>
</dbReference>
<reference evidence="4" key="2">
    <citation type="submission" date="2015-01" db="EMBL/GenBank/DDBJ databases">
        <title>Evolutionary Origins and Diversification of the Mycorrhizal Mutualists.</title>
        <authorList>
            <consortium name="DOE Joint Genome Institute"/>
            <consortium name="Mycorrhizal Genomics Consortium"/>
            <person name="Kohler A."/>
            <person name="Kuo A."/>
            <person name="Nagy L.G."/>
            <person name="Floudas D."/>
            <person name="Copeland A."/>
            <person name="Barry K.W."/>
            <person name="Cichocki N."/>
            <person name="Veneault-Fourrey C."/>
            <person name="LaButti K."/>
            <person name="Lindquist E.A."/>
            <person name="Lipzen A."/>
            <person name="Lundell T."/>
            <person name="Morin E."/>
            <person name="Murat C."/>
            <person name="Riley R."/>
            <person name="Ohm R."/>
            <person name="Sun H."/>
            <person name="Tunlid A."/>
            <person name="Henrissat B."/>
            <person name="Grigoriev I.V."/>
            <person name="Hibbett D.S."/>
            <person name="Martin F."/>
        </authorList>
    </citation>
    <scope>NUCLEOTIDE SEQUENCE [LARGE SCALE GENOMIC DNA]</scope>
    <source>
        <strain evidence="4">Zn</strain>
    </source>
</reference>
<evidence type="ECO:0000259" key="2">
    <source>
        <dbReference type="Pfam" id="PF23865"/>
    </source>
</evidence>
<sequence>MTLETGDDELVISMERFAGELRKVDCSSDMMMEFVSESTYRAAIAEWDWVNLHEKHTFIIVANYEGCGAGESRDPWVVNNAHYDDPHQTVYLKAMKKTWQEIAHTYSLDFGRHSPATSIKRGIVDVDKSKTFSIPLATAIPQQFMKPKTIDGITVGIDCTDCATKGSIEITGRVTSSKKSGLTVFNIQAAPKGVSADISLTLSASGTLKTAWDQQFNIISVSMPGYSIPGVLDIGPALRFDGGLTLSNITGKVGVTSGMTATIPDTSKAMLDFVGKKTHITGWIPTIKGKPVSFSASVSAEFDVYLQLALAVGLKCLGNGFSVDLALKLPEVAIKGEATYDTAKPPCPNTTKKGGVSIGASMGAGLSFQAYSQLAGKKNYIINKSIFDKPDLFASPKLCLPFDAPGIAAETAKKPSRRYAIEQ</sequence>
<feature type="domain" description="DUF7029" evidence="1">
    <location>
        <begin position="6"/>
        <end position="106"/>
    </location>
</feature>